<keyword evidence="4" id="KW-1185">Reference proteome</keyword>
<evidence type="ECO:0000313" key="3">
    <source>
        <dbReference type="EMBL" id="PFG31834.1"/>
    </source>
</evidence>
<evidence type="ECO:0000256" key="2">
    <source>
        <dbReference type="SAM" id="Phobius"/>
    </source>
</evidence>
<proteinExistence type="predicted"/>
<protein>
    <submittedName>
        <fullName evidence="3">LPXTG-motif cell wall-anchored protein</fullName>
    </submittedName>
</protein>
<dbReference type="NCBIfam" id="TIGR01167">
    <property type="entry name" value="LPXTG_anchor"/>
    <property type="match status" value="1"/>
</dbReference>
<keyword evidence="2" id="KW-0472">Membrane</keyword>
<dbReference type="Proteomes" id="UP000221369">
    <property type="component" value="Unassembled WGS sequence"/>
</dbReference>
<keyword evidence="2" id="KW-1133">Transmembrane helix</keyword>
<dbReference type="Gene3D" id="2.60.40.10">
    <property type="entry name" value="Immunoglobulins"/>
    <property type="match status" value="1"/>
</dbReference>
<sequence>MSSVASRRTTVTLRTLGLGLAAGALIAGPLLVDVQPANAAERTAWEASGPDNTYTLDFDGTTAPAQFSYDMEPAGLEQLRTWSMMTTADEDGTVTVEYEWTGNHAWCDATTILDQVIESAGVRSVNSVIDEGPNCSGNPPNGDFAYTGTVSFDVSAGDRYGFDVRGSNRDLNNFLRGTLRLGIPELPESQTITFPAVADTMVDDGPVALAATASSGLPVSYASTTPDVCTVDGSSVALLVSGTCTIEASQWSAPFEFDRAVQTQSFAVLPRTSQISVQATDELTVGEAATATATVTPAAATGDVLFAVYGDDQCLTEALYTVTSPLSAEGTAESGEFVPDAAGTYYWVALYSGDEATVASATECGDVQTAVAVAPTEPPVTPTESATPPPAPADDPGDAGAELPRTGADGAGNLAALGAGLLAAGLMLITGRAVARRITRNR</sequence>
<dbReference type="InterPro" id="IPR013783">
    <property type="entry name" value="Ig-like_fold"/>
</dbReference>
<name>A0A2A9DZ11_9MICO</name>
<feature type="compositionally biased region" description="Low complexity" evidence="1">
    <location>
        <begin position="398"/>
        <end position="407"/>
    </location>
</feature>
<comment type="caution">
    <text evidence="3">The sequence shown here is derived from an EMBL/GenBank/DDBJ whole genome shotgun (WGS) entry which is preliminary data.</text>
</comment>
<organism evidence="3 4">
    <name type="scientific">Paramicrobacterium agarici</name>
    <dbReference type="NCBI Taxonomy" id="630514"/>
    <lineage>
        <taxon>Bacteria</taxon>
        <taxon>Bacillati</taxon>
        <taxon>Actinomycetota</taxon>
        <taxon>Actinomycetes</taxon>
        <taxon>Micrococcales</taxon>
        <taxon>Microbacteriaceae</taxon>
        <taxon>Paramicrobacterium</taxon>
    </lineage>
</organism>
<dbReference type="GO" id="GO:0005975">
    <property type="term" value="P:carbohydrate metabolic process"/>
    <property type="evidence" value="ECO:0007669"/>
    <property type="project" value="UniProtKB-ARBA"/>
</dbReference>
<gene>
    <name evidence="3" type="ORF">ATJ78_2815</name>
</gene>
<feature type="region of interest" description="Disordered" evidence="1">
    <location>
        <begin position="375"/>
        <end position="407"/>
    </location>
</feature>
<dbReference type="RefSeq" id="WP_098408794.1">
    <property type="nucleotide sequence ID" value="NZ_PDJE01000001.1"/>
</dbReference>
<dbReference type="EMBL" id="PDJE01000001">
    <property type="protein sequence ID" value="PFG31834.1"/>
    <property type="molecule type" value="Genomic_DNA"/>
</dbReference>
<feature type="compositionally biased region" description="Pro residues" evidence="1">
    <location>
        <begin position="376"/>
        <end position="393"/>
    </location>
</feature>
<accession>A0A2A9DZ11</accession>
<evidence type="ECO:0000313" key="4">
    <source>
        <dbReference type="Proteomes" id="UP000221369"/>
    </source>
</evidence>
<feature type="transmembrane region" description="Helical" evidence="2">
    <location>
        <begin position="414"/>
        <end position="435"/>
    </location>
</feature>
<dbReference type="AlphaFoldDB" id="A0A2A9DZ11"/>
<reference evidence="3 4" key="1">
    <citation type="submission" date="2017-10" db="EMBL/GenBank/DDBJ databases">
        <title>Sequencing the genomes of 1000 actinobacteria strains.</title>
        <authorList>
            <person name="Klenk H.-P."/>
        </authorList>
    </citation>
    <scope>NUCLEOTIDE SEQUENCE [LARGE SCALE GENOMIC DNA]</scope>
    <source>
        <strain evidence="3 4">DSM 21798</strain>
    </source>
</reference>
<evidence type="ECO:0000256" key="1">
    <source>
        <dbReference type="SAM" id="MobiDB-lite"/>
    </source>
</evidence>
<keyword evidence="2" id="KW-0812">Transmembrane</keyword>